<dbReference type="Pfam" id="PF06477">
    <property type="entry name" value="DUF1091"/>
    <property type="match status" value="1"/>
</dbReference>
<dbReference type="EMBL" id="AXCN02000286">
    <property type="status" value="NOT_ANNOTATED_CDS"/>
    <property type="molecule type" value="Genomic_DNA"/>
</dbReference>
<reference evidence="2" key="2">
    <citation type="submission" date="2020-05" db="UniProtKB">
        <authorList>
            <consortium name="EnsemblMetazoa"/>
        </authorList>
    </citation>
    <scope>IDENTIFICATION</scope>
    <source>
        <strain evidence="2">FAR1</strain>
    </source>
</reference>
<dbReference type="InterPro" id="IPR010512">
    <property type="entry name" value="DUF1091"/>
</dbReference>
<dbReference type="VEuPathDB" id="VectorBase:AFAF001111"/>
<feature type="signal peptide" evidence="1">
    <location>
        <begin position="1"/>
        <end position="24"/>
    </location>
</feature>
<evidence type="ECO:0000313" key="2">
    <source>
        <dbReference type="EnsemblMetazoa" id="AFAF001111-PA"/>
    </source>
</evidence>
<dbReference type="Proteomes" id="UP000075886">
    <property type="component" value="Unassembled WGS sequence"/>
</dbReference>
<organism evidence="2 3">
    <name type="scientific">Anopheles farauti</name>
    <dbReference type="NCBI Taxonomy" id="69004"/>
    <lineage>
        <taxon>Eukaryota</taxon>
        <taxon>Metazoa</taxon>
        <taxon>Ecdysozoa</taxon>
        <taxon>Arthropoda</taxon>
        <taxon>Hexapoda</taxon>
        <taxon>Insecta</taxon>
        <taxon>Pterygota</taxon>
        <taxon>Neoptera</taxon>
        <taxon>Endopterygota</taxon>
        <taxon>Diptera</taxon>
        <taxon>Nematocera</taxon>
        <taxon>Culicoidea</taxon>
        <taxon>Culicidae</taxon>
        <taxon>Anophelinae</taxon>
        <taxon>Anopheles</taxon>
    </lineage>
</organism>
<sequence>MGCEQKNVPIVVVLLTVIASNWIGDIFCDTQTPVPVHYPNRVVFTNESKPFTLRVTRFICLETPYEETELLHCQTVLRRNKPALFNISVRVPMVVDSFIFEVKTYYRLNDYQRFPIDIRLEICSFFRHPSEDIFSRHIMSIMFETIPQYMYYCPHGNTTYNIVYWLEEKFFPKSMPVGDFRQDVWFRSARNKTMAAYQVYFSVRGQGIWKSLIEW</sequence>
<dbReference type="PANTHER" id="PTHR20898">
    <property type="entry name" value="DAEDALUS ON 3-RELATED-RELATED"/>
    <property type="match status" value="1"/>
</dbReference>
<dbReference type="PANTHER" id="PTHR20898:SF0">
    <property type="entry name" value="DAEDALUS ON 3-RELATED"/>
    <property type="match status" value="1"/>
</dbReference>
<protein>
    <submittedName>
        <fullName evidence="2">Uncharacterized protein</fullName>
    </submittedName>
</protein>
<reference evidence="3" key="1">
    <citation type="submission" date="2014-01" db="EMBL/GenBank/DDBJ databases">
        <title>The Genome Sequence of Anopheles farauti FAR1 (V2).</title>
        <authorList>
            <consortium name="The Broad Institute Genomics Platform"/>
            <person name="Neafsey D.E."/>
            <person name="Besansky N."/>
            <person name="Howell P."/>
            <person name="Walton C."/>
            <person name="Young S.K."/>
            <person name="Zeng Q."/>
            <person name="Gargeya S."/>
            <person name="Fitzgerald M."/>
            <person name="Haas B."/>
            <person name="Abouelleil A."/>
            <person name="Allen A.W."/>
            <person name="Alvarado L."/>
            <person name="Arachchi H.M."/>
            <person name="Berlin A.M."/>
            <person name="Chapman S.B."/>
            <person name="Gainer-Dewar J."/>
            <person name="Goldberg J."/>
            <person name="Griggs A."/>
            <person name="Gujja S."/>
            <person name="Hansen M."/>
            <person name="Howarth C."/>
            <person name="Imamovic A."/>
            <person name="Ireland A."/>
            <person name="Larimer J."/>
            <person name="McCowan C."/>
            <person name="Murphy C."/>
            <person name="Pearson M."/>
            <person name="Poon T.W."/>
            <person name="Priest M."/>
            <person name="Roberts A."/>
            <person name="Saif S."/>
            <person name="Shea T."/>
            <person name="Sisk P."/>
            <person name="Sykes S."/>
            <person name="Wortman J."/>
            <person name="Nusbaum C."/>
            <person name="Birren B."/>
        </authorList>
    </citation>
    <scope>NUCLEOTIDE SEQUENCE [LARGE SCALE GENOMIC DNA]</scope>
    <source>
        <strain evidence="3">FAR1</strain>
    </source>
</reference>
<dbReference type="EnsemblMetazoa" id="AFAF001111-RA">
    <property type="protein sequence ID" value="AFAF001111-PA"/>
    <property type="gene ID" value="AFAF001111"/>
</dbReference>
<dbReference type="AlphaFoldDB" id="A0A182Q1B2"/>
<proteinExistence type="predicted"/>
<keyword evidence="1" id="KW-0732">Signal</keyword>
<name>A0A182Q1B2_9DIPT</name>
<keyword evidence="3" id="KW-1185">Reference proteome</keyword>
<evidence type="ECO:0000313" key="3">
    <source>
        <dbReference type="Proteomes" id="UP000075886"/>
    </source>
</evidence>
<evidence type="ECO:0000256" key="1">
    <source>
        <dbReference type="SAM" id="SignalP"/>
    </source>
</evidence>
<feature type="chain" id="PRO_5008132094" evidence="1">
    <location>
        <begin position="25"/>
        <end position="215"/>
    </location>
</feature>
<accession>A0A182Q1B2</accession>